<evidence type="ECO:0000313" key="3">
    <source>
        <dbReference type="Proteomes" id="UP001153709"/>
    </source>
</evidence>
<reference evidence="2" key="1">
    <citation type="submission" date="2022-01" db="EMBL/GenBank/DDBJ databases">
        <authorList>
            <person name="King R."/>
        </authorList>
    </citation>
    <scope>NUCLEOTIDE SEQUENCE</scope>
</reference>
<sequence length="94" mass="10660">MTTFTLSTATLNSSIELHLIQSLKFFNHDTLLLPILLSSVIFPCIISISSSYRCPLMTCLRYCNFLIFIVFINVFLLQLSKTRSISVLLLSVLI</sequence>
<keyword evidence="1" id="KW-0812">Transmembrane</keyword>
<feature type="transmembrane region" description="Helical" evidence="1">
    <location>
        <begin position="62"/>
        <end position="80"/>
    </location>
</feature>
<evidence type="ECO:0000313" key="2">
    <source>
        <dbReference type="EMBL" id="CAG9832684.1"/>
    </source>
</evidence>
<gene>
    <name evidence="2" type="ORF">DIABBA_LOCUS6139</name>
</gene>
<dbReference type="Proteomes" id="UP001153709">
    <property type="component" value="Chromosome 4"/>
</dbReference>
<feature type="transmembrane region" description="Helical" evidence="1">
    <location>
        <begin position="31"/>
        <end position="50"/>
    </location>
</feature>
<keyword evidence="3" id="KW-1185">Reference proteome</keyword>
<dbReference type="AlphaFoldDB" id="A0A9N9SUZ0"/>
<organism evidence="2 3">
    <name type="scientific">Diabrotica balteata</name>
    <name type="common">Banded cucumber beetle</name>
    <dbReference type="NCBI Taxonomy" id="107213"/>
    <lineage>
        <taxon>Eukaryota</taxon>
        <taxon>Metazoa</taxon>
        <taxon>Ecdysozoa</taxon>
        <taxon>Arthropoda</taxon>
        <taxon>Hexapoda</taxon>
        <taxon>Insecta</taxon>
        <taxon>Pterygota</taxon>
        <taxon>Neoptera</taxon>
        <taxon>Endopterygota</taxon>
        <taxon>Coleoptera</taxon>
        <taxon>Polyphaga</taxon>
        <taxon>Cucujiformia</taxon>
        <taxon>Chrysomeloidea</taxon>
        <taxon>Chrysomelidae</taxon>
        <taxon>Galerucinae</taxon>
        <taxon>Diabroticina</taxon>
        <taxon>Diabroticites</taxon>
        <taxon>Diabrotica</taxon>
    </lineage>
</organism>
<evidence type="ECO:0000256" key="1">
    <source>
        <dbReference type="SAM" id="Phobius"/>
    </source>
</evidence>
<accession>A0A9N9SUZ0</accession>
<dbReference type="EMBL" id="OU898279">
    <property type="protein sequence ID" value="CAG9832684.1"/>
    <property type="molecule type" value="Genomic_DNA"/>
</dbReference>
<keyword evidence="1" id="KW-1133">Transmembrane helix</keyword>
<name>A0A9N9SUZ0_DIABA</name>
<protein>
    <submittedName>
        <fullName evidence="2">Uncharacterized protein</fullName>
    </submittedName>
</protein>
<proteinExistence type="predicted"/>
<keyword evidence="1" id="KW-0472">Membrane</keyword>